<dbReference type="PANTHER" id="PTHR33265">
    <property type="entry name" value="AVR9/CF-9 RAPIDLY ELICITED PROTEIN-RELATED"/>
    <property type="match status" value="1"/>
</dbReference>
<dbReference type="PANTHER" id="PTHR33265:SF57">
    <property type="entry name" value="OS02G0229800 PROTEIN"/>
    <property type="match status" value="1"/>
</dbReference>
<reference evidence="1" key="2">
    <citation type="submission" date="2021-12" db="EMBL/GenBank/DDBJ databases">
        <title>Resequencing data analysis of finger millet.</title>
        <authorList>
            <person name="Hatakeyama M."/>
            <person name="Aluri S."/>
            <person name="Balachadran M.T."/>
            <person name="Sivarajan S.R."/>
            <person name="Poveda L."/>
            <person name="Shimizu-Inatsugi R."/>
            <person name="Schlapbach R."/>
            <person name="Sreeman S.M."/>
            <person name="Shimizu K.K."/>
        </authorList>
    </citation>
    <scope>NUCLEOTIDE SEQUENCE</scope>
</reference>
<organism evidence="1 2">
    <name type="scientific">Eleusine coracana subsp. coracana</name>
    <dbReference type="NCBI Taxonomy" id="191504"/>
    <lineage>
        <taxon>Eukaryota</taxon>
        <taxon>Viridiplantae</taxon>
        <taxon>Streptophyta</taxon>
        <taxon>Embryophyta</taxon>
        <taxon>Tracheophyta</taxon>
        <taxon>Spermatophyta</taxon>
        <taxon>Magnoliopsida</taxon>
        <taxon>Liliopsida</taxon>
        <taxon>Poales</taxon>
        <taxon>Poaceae</taxon>
        <taxon>PACMAD clade</taxon>
        <taxon>Chloridoideae</taxon>
        <taxon>Cynodonteae</taxon>
        <taxon>Eleusininae</taxon>
        <taxon>Eleusine</taxon>
    </lineage>
</organism>
<protein>
    <submittedName>
        <fullName evidence="1">Uncharacterized protein</fullName>
    </submittedName>
</protein>
<evidence type="ECO:0000313" key="1">
    <source>
        <dbReference type="EMBL" id="GJM90665.1"/>
    </source>
</evidence>
<dbReference type="AlphaFoldDB" id="A0AAV5BYF1"/>
<proteinExistence type="predicted"/>
<dbReference type="InterPro" id="IPR008480">
    <property type="entry name" value="DUF761_pln"/>
</dbReference>
<sequence length="344" mass="37313">MAAGRKQQPGVVAVSSSEPSVARRMWRVLRAVLYMLRRGVPSGRKLAMDLHLLLHRGKVAGKALGDLLTSHHGHHRDAAGTAFAVDGAGAGSSSFSCRALDPAAAVHEPCSRRRREVEFSCSNTPTNGLLGGKRGRRNRRDGLPQYYNYDAADVARVFELLNDDGLFGDAADEQPAAAVKNPPAAYATPSPARLLWAFARSSPAKSPAASSGEVDRRADEFIRRFYEQLRAQRSAASTPDYYGAASPCASSKHLVNPARLQESSPPVQVQNRVESHTRNKKIQHHSSQVISPVFSAAISHGKHKWKNLLKAKDSALVDKVVAKIMSKMHTEATAMNPVSDIVEM</sequence>
<keyword evidence="2" id="KW-1185">Reference proteome</keyword>
<evidence type="ECO:0000313" key="2">
    <source>
        <dbReference type="Proteomes" id="UP001054889"/>
    </source>
</evidence>
<name>A0AAV5BYF1_ELECO</name>
<dbReference type="Proteomes" id="UP001054889">
    <property type="component" value="Unassembled WGS sequence"/>
</dbReference>
<accession>A0AAV5BYF1</accession>
<reference evidence="1" key="1">
    <citation type="journal article" date="2018" name="DNA Res.">
        <title>Multiple hybrid de novo genome assembly of finger millet, an orphan allotetraploid crop.</title>
        <authorList>
            <person name="Hatakeyama M."/>
            <person name="Aluri S."/>
            <person name="Balachadran M.T."/>
            <person name="Sivarajan S.R."/>
            <person name="Patrignani A."/>
            <person name="Gruter S."/>
            <person name="Poveda L."/>
            <person name="Shimizu-Inatsugi R."/>
            <person name="Baeten J."/>
            <person name="Francoijs K.J."/>
            <person name="Nataraja K.N."/>
            <person name="Reddy Y.A.N."/>
            <person name="Phadnis S."/>
            <person name="Ravikumar R.L."/>
            <person name="Schlapbach R."/>
            <person name="Sreeman S.M."/>
            <person name="Shimizu K.K."/>
        </authorList>
    </citation>
    <scope>NUCLEOTIDE SEQUENCE</scope>
</reference>
<dbReference type="EMBL" id="BQKI01000003">
    <property type="protein sequence ID" value="GJM90665.1"/>
    <property type="molecule type" value="Genomic_DNA"/>
</dbReference>
<gene>
    <name evidence="1" type="primary">ga06966</name>
    <name evidence="1" type="ORF">PR202_ga06966</name>
</gene>
<comment type="caution">
    <text evidence="1">The sequence shown here is derived from an EMBL/GenBank/DDBJ whole genome shotgun (WGS) entry which is preliminary data.</text>
</comment>
<dbReference type="Pfam" id="PF05553">
    <property type="entry name" value="DUF761"/>
    <property type="match status" value="1"/>
</dbReference>